<evidence type="ECO:0000313" key="2">
    <source>
        <dbReference type="EMBL" id="RYR04607.1"/>
    </source>
</evidence>
<proteinExistence type="predicted"/>
<keyword evidence="3" id="KW-1185">Reference proteome</keyword>
<organism evidence="2 3">
    <name type="scientific">Arachis hypogaea</name>
    <name type="common">Peanut</name>
    <dbReference type="NCBI Taxonomy" id="3818"/>
    <lineage>
        <taxon>Eukaryota</taxon>
        <taxon>Viridiplantae</taxon>
        <taxon>Streptophyta</taxon>
        <taxon>Embryophyta</taxon>
        <taxon>Tracheophyta</taxon>
        <taxon>Spermatophyta</taxon>
        <taxon>Magnoliopsida</taxon>
        <taxon>eudicotyledons</taxon>
        <taxon>Gunneridae</taxon>
        <taxon>Pentapetalae</taxon>
        <taxon>rosids</taxon>
        <taxon>fabids</taxon>
        <taxon>Fabales</taxon>
        <taxon>Fabaceae</taxon>
        <taxon>Papilionoideae</taxon>
        <taxon>50 kb inversion clade</taxon>
        <taxon>dalbergioids sensu lato</taxon>
        <taxon>Dalbergieae</taxon>
        <taxon>Pterocarpus clade</taxon>
        <taxon>Arachis</taxon>
    </lineage>
</organism>
<dbReference type="Proteomes" id="UP000289738">
    <property type="component" value="Chromosome B06"/>
</dbReference>
<dbReference type="InterPro" id="IPR038765">
    <property type="entry name" value="Papain-like_cys_pep_sf"/>
</dbReference>
<name>A0A444YRQ7_ARAHY</name>
<sequence length="566" mass="65370">METEQQRMTFRRYFILIVLKMFLNPTSQKTISPWHLPPILDVSNPRRFHWPYQILKWLRDAIRKFQDENRETCGGCMFVLLVLQINYVLYYHRLKHGPLHACRVPETWIVEWTTNELDKKADHVISQEYRPGTRRKLPVRRSRSRIGTKKAIPREKKPKQAEPVCKGNHKSPQQENTQHTDASLHTPPAAHVQLSDYDFDCEFNISIVQCPEFEEVLNNVEKGCESKAIVMQPLQTILPNKSGYHTPSPGRPSFSLGLTQFEKTPTPSPIQSIHPSLKKIKLGETKEKKIRTWIMDSSLNGDQDLAKYEGLEYMVLQRKDFWSLKPHNWVNSCVIQWMCYSFNDTDSSRFKRDFYCVSPGILESVTRNDSLASFIDGVRPIYVGLSPSFGEDTRFFDKVVAAKRKWWLFSYCRGAGGHWWVYAFEVNAKRIAILDSLHSAPVDDERDKLDAYVGRLCEDMASIAIPGFIRSTYGPARSYAKVPMQPNNSYRMELMLDIICGQHNALIQQLISFLEETVKPVRRNAPQNKKKDVSSPYTAPSTRSLIERAEGLPKGAMRKGRKKLLT</sequence>
<evidence type="ECO:0000313" key="3">
    <source>
        <dbReference type="Proteomes" id="UP000289738"/>
    </source>
</evidence>
<comment type="caution">
    <text evidence="2">The sequence shown here is derived from an EMBL/GenBank/DDBJ whole genome shotgun (WGS) entry which is preliminary data.</text>
</comment>
<dbReference type="EMBL" id="SDMP01000016">
    <property type="protein sequence ID" value="RYR04607.1"/>
    <property type="molecule type" value="Genomic_DNA"/>
</dbReference>
<feature type="compositionally biased region" description="Basic residues" evidence="1">
    <location>
        <begin position="556"/>
        <end position="566"/>
    </location>
</feature>
<feature type="compositionally biased region" description="Polar residues" evidence="1">
    <location>
        <begin position="535"/>
        <end position="544"/>
    </location>
</feature>
<evidence type="ECO:0008006" key="4">
    <source>
        <dbReference type="Google" id="ProtNLM"/>
    </source>
</evidence>
<accession>A0A444YRQ7</accession>
<feature type="region of interest" description="Disordered" evidence="1">
    <location>
        <begin position="522"/>
        <end position="566"/>
    </location>
</feature>
<feature type="compositionally biased region" description="Polar residues" evidence="1">
    <location>
        <begin position="170"/>
        <end position="183"/>
    </location>
</feature>
<feature type="region of interest" description="Disordered" evidence="1">
    <location>
        <begin position="132"/>
        <end position="185"/>
    </location>
</feature>
<evidence type="ECO:0000256" key="1">
    <source>
        <dbReference type="SAM" id="MobiDB-lite"/>
    </source>
</evidence>
<feature type="compositionally biased region" description="Basic residues" evidence="1">
    <location>
        <begin position="132"/>
        <end position="148"/>
    </location>
</feature>
<gene>
    <name evidence="2" type="ORF">Ahy_B06g084380</name>
</gene>
<protein>
    <recommendedName>
        <fullName evidence="4">Ubiquitin-like protease family profile domain-containing protein</fullName>
    </recommendedName>
</protein>
<dbReference type="AlphaFoldDB" id="A0A444YRQ7"/>
<dbReference type="Gene3D" id="3.40.395.10">
    <property type="entry name" value="Adenoviral Proteinase, Chain A"/>
    <property type="match status" value="1"/>
</dbReference>
<dbReference type="SUPFAM" id="SSF54001">
    <property type="entry name" value="Cysteine proteinases"/>
    <property type="match status" value="1"/>
</dbReference>
<reference evidence="2 3" key="1">
    <citation type="submission" date="2019-01" db="EMBL/GenBank/DDBJ databases">
        <title>Sequencing of cultivated peanut Arachis hypogaea provides insights into genome evolution and oil improvement.</title>
        <authorList>
            <person name="Chen X."/>
        </authorList>
    </citation>
    <scope>NUCLEOTIDE SEQUENCE [LARGE SCALE GENOMIC DNA]</scope>
    <source>
        <strain evidence="3">cv. Fuhuasheng</strain>
        <tissue evidence="2">Leaves</tissue>
    </source>
</reference>